<evidence type="ECO:0000256" key="11">
    <source>
        <dbReference type="ARBA" id="ARBA00023015"/>
    </source>
</evidence>
<evidence type="ECO:0000256" key="4">
    <source>
        <dbReference type="ARBA" id="ARBA00022553"/>
    </source>
</evidence>
<evidence type="ECO:0000259" key="20">
    <source>
        <dbReference type="PROSITE" id="PS51194"/>
    </source>
</evidence>
<dbReference type="PROSITE" id="PS51194">
    <property type="entry name" value="HELICASE_CTER"/>
    <property type="match status" value="1"/>
</dbReference>
<reference evidence="21" key="1">
    <citation type="submission" date="2021-01" db="EMBL/GenBank/DDBJ databases">
        <authorList>
            <person name="Li R."/>
            <person name="Bekaert M."/>
        </authorList>
    </citation>
    <scope>NUCLEOTIDE SEQUENCE</scope>
    <source>
        <strain evidence="21">Farmed</strain>
    </source>
</reference>
<comment type="subcellular location">
    <subcellularLocation>
        <location evidence="1">Nucleus</location>
    </subcellularLocation>
</comment>
<dbReference type="GO" id="GO:0004386">
    <property type="term" value="F:helicase activity"/>
    <property type="evidence" value="ECO:0007669"/>
    <property type="project" value="UniProtKB-KW"/>
</dbReference>
<dbReference type="GO" id="GO:0006346">
    <property type="term" value="P:DNA methylation-dependent constitutive heterochromatin formation"/>
    <property type="evidence" value="ECO:0007669"/>
    <property type="project" value="TreeGrafter"/>
</dbReference>
<dbReference type="Gene3D" id="3.40.50.300">
    <property type="entry name" value="P-loop containing nucleotide triphosphate hydrolases"/>
    <property type="match status" value="1"/>
</dbReference>
<feature type="compositionally biased region" description="Basic and acidic residues" evidence="18">
    <location>
        <begin position="144"/>
        <end position="153"/>
    </location>
</feature>
<evidence type="ECO:0000256" key="18">
    <source>
        <dbReference type="SAM" id="MobiDB-lite"/>
    </source>
</evidence>
<feature type="region of interest" description="Disordered" evidence="18">
    <location>
        <begin position="1005"/>
        <end position="1025"/>
    </location>
</feature>
<comment type="similarity">
    <text evidence="2">Belongs to the SNF2/RAD54 helicase family.</text>
</comment>
<evidence type="ECO:0000256" key="10">
    <source>
        <dbReference type="ARBA" id="ARBA00022840"/>
    </source>
</evidence>
<feature type="region of interest" description="Disordered" evidence="18">
    <location>
        <begin position="275"/>
        <end position="318"/>
    </location>
</feature>
<evidence type="ECO:0000256" key="15">
    <source>
        <dbReference type="ARBA" id="ARBA00023306"/>
    </source>
</evidence>
<dbReference type="Proteomes" id="UP000597762">
    <property type="component" value="Unassembled WGS sequence"/>
</dbReference>
<proteinExistence type="inferred from homology"/>
<keyword evidence="3" id="KW-0217">Developmental protein</keyword>
<feature type="compositionally biased region" description="Basic and acidic residues" evidence="18">
    <location>
        <begin position="292"/>
        <end position="318"/>
    </location>
</feature>
<evidence type="ECO:0000256" key="7">
    <source>
        <dbReference type="ARBA" id="ARBA00022776"/>
    </source>
</evidence>
<dbReference type="GO" id="GO:0005721">
    <property type="term" value="C:pericentric heterochromatin"/>
    <property type="evidence" value="ECO:0007669"/>
    <property type="project" value="TreeGrafter"/>
</dbReference>
<keyword evidence="14" id="KW-0539">Nucleus</keyword>
<feature type="domain" description="Helicase C-terminal" evidence="20">
    <location>
        <begin position="763"/>
        <end position="935"/>
    </location>
</feature>
<keyword evidence="12" id="KW-0175">Coiled coil</keyword>
<comment type="function">
    <text evidence="16">Plays an essential role in normal development and survival. Involved in regulation of the expansion or survival of lymphoid cells. Required for de novo or maintenance DNA methylation. May control silencing of the imprinted CDKN1C gene through DNA methylation. May play a role in formation and organization of heterochromatin, implying a functional role in the regulation of transcription and mitosis.</text>
</comment>
<evidence type="ECO:0000256" key="2">
    <source>
        <dbReference type="ARBA" id="ARBA00007025"/>
    </source>
</evidence>
<keyword evidence="10" id="KW-0067">ATP-binding</keyword>
<dbReference type="InterPro" id="IPR038718">
    <property type="entry name" value="SNF2-like_sf"/>
</dbReference>
<dbReference type="PANTHER" id="PTHR47161:SF1">
    <property type="entry name" value="LYMPHOID-SPECIFIC HELICASE"/>
    <property type="match status" value="1"/>
</dbReference>
<dbReference type="GO" id="GO:0005524">
    <property type="term" value="F:ATP binding"/>
    <property type="evidence" value="ECO:0007669"/>
    <property type="project" value="UniProtKB-KW"/>
</dbReference>
<evidence type="ECO:0000256" key="1">
    <source>
        <dbReference type="ARBA" id="ARBA00004123"/>
    </source>
</evidence>
<dbReference type="PROSITE" id="PS51192">
    <property type="entry name" value="HELICASE_ATP_BIND_1"/>
    <property type="match status" value="1"/>
</dbReference>
<keyword evidence="4" id="KW-0597">Phosphoprotein</keyword>
<dbReference type="InterPro" id="IPR000330">
    <property type="entry name" value="SNF2_N"/>
</dbReference>
<keyword evidence="9" id="KW-0347">Helicase</keyword>
<dbReference type="OrthoDB" id="5857104at2759"/>
<evidence type="ECO:0000313" key="21">
    <source>
        <dbReference type="EMBL" id="CAE1322446.1"/>
    </source>
</evidence>
<dbReference type="SMART" id="SM00490">
    <property type="entry name" value="HELICc"/>
    <property type="match status" value="1"/>
</dbReference>
<dbReference type="GO" id="GO:0044027">
    <property type="term" value="P:negative regulation of gene expression via chromosomal CpG island methylation"/>
    <property type="evidence" value="ECO:0007669"/>
    <property type="project" value="TreeGrafter"/>
</dbReference>
<dbReference type="GO" id="GO:0003682">
    <property type="term" value="F:chromatin binding"/>
    <property type="evidence" value="ECO:0007669"/>
    <property type="project" value="TreeGrafter"/>
</dbReference>
<dbReference type="FunFam" id="3.40.50.10810:FF:000015">
    <property type="entry name" value="lymphoid-specific helicase isoform X1"/>
    <property type="match status" value="1"/>
</dbReference>
<comment type="caution">
    <text evidence="21">The sequence shown here is derived from an EMBL/GenBank/DDBJ whole genome shotgun (WGS) entry which is preliminary data.</text>
</comment>
<dbReference type="SMART" id="SM00487">
    <property type="entry name" value="DEXDc"/>
    <property type="match status" value="1"/>
</dbReference>
<feature type="compositionally biased region" description="Basic and acidic residues" evidence="18">
    <location>
        <begin position="244"/>
        <end position="253"/>
    </location>
</feature>
<keyword evidence="6" id="KW-0547">Nucleotide-binding</keyword>
<keyword evidence="11" id="KW-0805">Transcription regulation</keyword>
<evidence type="ECO:0000256" key="12">
    <source>
        <dbReference type="ARBA" id="ARBA00023054"/>
    </source>
</evidence>
<evidence type="ECO:0000256" key="14">
    <source>
        <dbReference type="ARBA" id="ARBA00023242"/>
    </source>
</evidence>
<evidence type="ECO:0000256" key="5">
    <source>
        <dbReference type="ARBA" id="ARBA00022618"/>
    </source>
</evidence>
<dbReference type="PANTHER" id="PTHR47161">
    <property type="entry name" value="LYMPHOID-SPECIFIC HELICASE"/>
    <property type="match status" value="1"/>
</dbReference>
<sequence>MYKIVVAAVNVMPIQKMCSRINSETPPPTNFLASTTAPFVKSDVNQNILGASINSECPDVNSLKHQISNVLVKTESRIQAEMEKKTSPSKADNTAVEPSESAHMVNLNGETLLNGAHVMKGKADDPVNSVLQKEMNNNSATTSRMEETEKVDPSKSTSEKLITNDILQEEQQLQQNSIEAEEKLKNEQEEYWKNTDEISHKMRYQRLQVLLEKCNAYTQYLLQRMKRQEEEEARNKKLMTQIKARQDRRREEKLKWNKQPCETVKAENEDQSSACFIQSKKKRPLPDTTESPDCKKSKLSDAEKECNRSEAEKTVNEDVDQAKEFSEDIEDLSLDEGTNALYNRKINGESVPMSQPLLFVGGVLRPYQIDGYNWLKMLYENGVNGILADEMGLGKTVQCIALVSHLASMGVKGPFLICAPLSTIPNWVAEFERFTPQLPVILYHGDRNTRSTLRKKMLKLKKLGDNVFVLPVIITSYEIIMNDRKLLSHIKWKYLIVDEGQRIKNTHCRLIRELRLYNTTHRLLLTGTPLQNSLSELWSLLNFLLPELFDDLRSFESWFDIERISQQDANEEIMATEQKDHILSMLHQILTPFMLRRLKSDVELVIPPKKEIIVFCPLTKLQQTFYKATLNNTIENLLDKKMEVKVELDVKGRPVRQSKKHISYKHIFEGSTTEKKTWSDRDEKQLMNWINNVIESNTKRDQERASKSSPAPNSRVNLKMNNIMMMLRKICNHPYLIEHPLDPKTGELVLNNDLIKHSGKMGMLDRMLPELRKNGHKVLIFSQFVQVLNILEDYCYLKNFEYSRLDGSYGFEQRQEQIDAFNTDKNTFLFLLSTRAGGLGINLVAADTVIIFDSDWNPQCDLQAQDRCHRIGQVKPVVVYRLVSRNTIDQKIVERATAKRKLEKMIIHKGKFKCGIKNFSTSLTSMSPQELRELLQSSDHEEIYEGGNRSSIISQSDLEKMLDRTDLIDKLEESKKGHKKKVLKKMSCKEIEGVFRVIETDENPTKLSNITDLKEEDSNSESSNN</sequence>
<dbReference type="InterPro" id="IPR049730">
    <property type="entry name" value="SNF2/RAD54-like_C"/>
</dbReference>
<evidence type="ECO:0000256" key="17">
    <source>
        <dbReference type="ARBA" id="ARBA00081399"/>
    </source>
</evidence>
<keyword evidence="8" id="KW-0378">Hydrolase</keyword>
<feature type="region of interest" description="Disordered" evidence="18">
    <location>
        <begin position="232"/>
        <end position="253"/>
    </location>
</feature>
<keyword evidence="13" id="KW-0804">Transcription</keyword>
<evidence type="ECO:0000256" key="13">
    <source>
        <dbReference type="ARBA" id="ARBA00023163"/>
    </source>
</evidence>
<keyword evidence="5" id="KW-0132">Cell division</keyword>
<keyword evidence="22" id="KW-1185">Reference proteome</keyword>
<evidence type="ECO:0000256" key="3">
    <source>
        <dbReference type="ARBA" id="ARBA00022473"/>
    </source>
</evidence>
<gene>
    <name evidence="21" type="ORF">SPHA_72401</name>
</gene>
<name>A0A812EF06_ACAPH</name>
<dbReference type="InterPro" id="IPR001650">
    <property type="entry name" value="Helicase_C-like"/>
</dbReference>
<evidence type="ECO:0000256" key="6">
    <source>
        <dbReference type="ARBA" id="ARBA00022741"/>
    </source>
</evidence>
<dbReference type="GO" id="GO:0005634">
    <property type="term" value="C:nucleus"/>
    <property type="evidence" value="ECO:0007669"/>
    <property type="project" value="UniProtKB-SubCell"/>
</dbReference>
<feature type="region of interest" description="Disordered" evidence="18">
    <location>
        <begin position="79"/>
        <end position="100"/>
    </location>
</feature>
<evidence type="ECO:0000313" key="22">
    <source>
        <dbReference type="Proteomes" id="UP000597762"/>
    </source>
</evidence>
<accession>A0A812EF06</accession>
<keyword evidence="7" id="KW-0498">Mitosis</keyword>
<feature type="region of interest" description="Disordered" evidence="18">
    <location>
        <begin position="136"/>
        <end position="158"/>
    </location>
</feature>
<dbReference type="Gene3D" id="3.40.50.10810">
    <property type="entry name" value="Tandem AAA-ATPase domain"/>
    <property type="match status" value="1"/>
</dbReference>
<evidence type="ECO:0000259" key="19">
    <source>
        <dbReference type="PROSITE" id="PS51192"/>
    </source>
</evidence>
<evidence type="ECO:0000256" key="16">
    <source>
        <dbReference type="ARBA" id="ARBA00053349"/>
    </source>
</evidence>
<dbReference type="CDD" id="cd18793">
    <property type="entry name" value="SF2_C_SNF"/>
    <property type="match status" value="1"/>
</dbReference>
<dbReference type="InterPro" id="IPR027417">
    <property type="entry name" value="P-loop_NTPase"/>
</dbReference>
<dbReference type="InterPro" id="IPR014001">
    <property type="entry name" value="Helicase_ATP-bd"/>
</dbReference>
<dbReference type="EMBL" id="CAHIKZ030005320">
    <property type="protein sequence ID" value="CAE1322446.1"/>
    <property type="molecule type" value="Genomic_DNA"/>
</dbReference>
<dbReference type="Pfam" id="PF00176">
    <property type="entry name" value="SNF2-rel_dom"/>
    <property type="match status" value="1"/>
</dbReference>
<feature type="domain" description="Helicase ATP-binding" evidence="19">
    <location>
        <begin position="376"/>
        <end position="547"/>
    </location>
</feature>
<keyword evidence="15" id="KW-0131">Cell cycle</keyword>
<organism evidence="21 22">
    <name type="scientific">Acanthosepion pharaonis</name>
    <name type="common">Pharaoh cuttlefish</name>
    <name type="synonym">Sepia pharaonis</name>
    <dbReference type="NCBI Taxonomy" id="158019"/>
    <lineage>
        <taxon>Eukaryota</taxon>
        <taxon>Metazoa</taxon>
        <taxon>Spiralia</taxon>
        <taxon>Lophotrochozoa</taxon>
        <taxon>Mollusca</taxon>
        <taxon>Cephalopoda</taxon>
        <taxon>Coleoidea</taxon>
        <taxon>Decapodiformes</taxon>
        <taxon>Sepiida</taxon>
        <taxon>Sepiina</taxon>
        <taxon>Sepiidae</taxon>
        <taxon>Acanthosepion</taxon>
    </lineage>
</organism>
<dbReference type="GO" id="GO:0031508">
    <property type="term" value="P:pericentric heterochromatin formation"/>
    <property type="evidence" value="ECO:0007669"/>
    <property type="project" value="TreeGrafter"/>
</dbReference>
<dbReference type="FunFam" id="3.40.50.300:FF:000577">
    <property type="entry name" value="lymphoid-specific helicase isoform X1"/>
    <property type="match status" value="1"/>
</dbReference>
<dbReference type="GO" id="GO:0051301">
    <property type="term" value="P:cell division"/>
    <property type="evidence" value="ECO:0007669"/>
    <property type="project" value="UniProtKB-KW"/>
</dbReference>
<dbReference type="AlphaFoldDB" id="A0A812EF06"/>
<dbReference type="Pfam" id="PF00271">
    <property type="entry name" value="Helicase_C"/>
    <property type="match status" value="1"/>
</dbReference>
<evidence type="ECO:0000256" key="8">
    <source>
        <dbReference type="ARBA" id="ARBA00022801"/>
    </source>
</evidence>
<dbReference type="GO" id="GO:0016787">
    <property type="term" value="F:hydrolase activity"/>
    <property type="evidence" value="ECO:0007669"/>
    <property type="project" value="UniProtKB-KW"/>
</dbReference>
<protein>
    <recommendedName>
        <fullName evidence="17">Proliferation-associated SNF2-like protein</fullName>
    </recommendedName>
</protein>
<evidence type="ECO:0000256" key="9">
    <source>
        <dbReference type="ARBA" id="ARBA00022806"/>
    </source>
</evidence>
<dbReference type="SUPFAM" id="SSF52540">
    <property type="entry name" value="P-loop containing nucleoside triphosphate hydrolases"/>
    <property type="match status" value="2"/>
</dbReference>